<dbReference type="Proteomes" id="UP000237846">
    <property type="component" value="Unassembled WGS sequence"/>
</dbReference>
<dbReference type="RefSeq" id="WP_106244534.1">
    <property type="nucleotide sequence ID" value="NZ_PVZC01000003.1"/>
</dbReference>
<keyword evidence="3" id="KW-1185">Reference proteome</keyword>
<dbReference type="AlphaFoldDB" id="A0A2T0Q7B1"/>
<feature type="transmembrane region" description="Helical" evidence="1">
    <location>
        <begin position="170"/>
        <end position="198"/>
    </location>
</feature>
<dbReference type="CDD" id="cd21809">
    <property type="entry name" value="ABC-2_lan_permease-like"/>
    <property type="match status" value="1"/>
</dbReference>
<feature type="transmembrane region" description="Helical" evidence="1">
    <location>
        <begin position="54"/>
        <end position="76"/>
    </location>
</feature>
<sequence length="249" mass="25549">MGAVHAEFLKLKRSLAWTVVALLPAAMAVAGAVNTIAAGQQPEDGWHTVWLRSAVFYGLFPLATGIGILASLVWRVEHRGGNWNALMSGPVSSLRIVAAKAAVVAVLAAAMQAVLLAAVIAVGRLAFALPGMPPARYFWISLLIMLACVPVAVLQSGLSMLMRSFAGPIAVAFLGAAAAVVMLMAELPAAVLVPYALIGRATQLGTGTFGDTGAITPWAVATTAIAAVVLTAALTAATTAVLNRRDTRA</sequence>
<accession>A0A2T0Q7B1</accession>
<organism evidence="2 3">
    <name type="scientific">Allonocardiopsis opalescens</name>
    <dbReference type="NCBI Taxonomy" id="1144618"/>
    <lineage>
        <taxon>Bacteria</taxon>
        <taxon>Bacillati</taxon>
        <taxon>Actinomycetota</taxon>
        <taxon>Actinomycetes</taxon>
        <taxon>Streptosporangiales</taxon>
        <taxon>Allonocardiopsis</taxon>
    </lineage>
</organism>
<dbReference type="EMBL" id="PVZC01000003">
    <property type="protein sequence ID" value="PRX99715.1"/>
    <property type="molecule type" value="Genomic_DNA"/>
</dbReference>
<evidence type="ECO:0008006" key="4">
    <source>
        <dbReference type="Google" id="ProtNLM"/>
    </source>
</evidence>
<dbReference type="OrthoDB" id="9781996at2"/>
<dbReference type="Pfam" id="PF12730">
    <property type="entry name" value="ABC2_membrane_4"/>
    <property type="match status" value="1"/>
</dbReference>
<name>A0A2T0Q7B1_9ACTN</name>
<feature type="transmembrane region" description="Helical" evidence="1">
    <location>
        <begin position="97"/>
        <end position="125"/>
    </location>
</feature>
<gene>
    <name evidence="2" type="ORF">CLV72_103320</name>
</gene>
<feature type="transmembrane region" description="Helical" evidence="1">
    <location>
        <begin position="218"/>
        <end position="242"/>
    </location>
</feature>
<protein>
    <recommendedName>
        <fullName evidence="4">ABC-2 type transport system permease protein</fullName>
    </recommendedName>
</protein>
<keyword evidence="1" id="KW-0472">Membrane</keyword>
<reference evidence="2 3" key="1">
    <citation type="submission" date="2018-03" db="EMBL/GenBank/DDBJ databases">
        <title>Genomic Encyclopedia of Archaeal and Bacterial Type Strains, Phase II (KMG-II): from individual species to whole genera.</title>
        <authorList>
            <person name="Goeker M."/>
        </authorList>
    </citation>
    <scope>NUCLEOTIDE SEQUENCE [LARGE SCALE GENOMIC DNA]</scope>
    <source>
        <strain evidence="2 3">DSM 45601</strain>
    </source>
</reference>
<keyword evidence="1" id="KW-1133">Transmembrane helix</keyword>
<evidence type="ECO:0000313" key="2">
    <source>
        <dbReference type="EMBL" id="PRX99715.1"/>
    </source>
</evidence>
<comment type="caution">
    <text evidence="2">The sequence shown here is derived from an EMBL/GenBank/DDBJ whole genome shotgun (WGS) entry which is preliminary data.</text>
</comment>
<keyword evidence="1" id="KW-0812">Transmembrane</keyword>
<evidence type="ECO:0000313" key="3">
    <source>
        <dbReference type="Proteomes" id="UP000237846"/>
    </source>
</evidence>
<evidence type="ECO:0000256" key="1">
    <source>
        <dbReference type="SAM" id="Phobius"/>
    </source>
</evidence>
<proteinExistence type="predicted"/>
<feature type="transmembrane region" description="Helical" evidence="1">
    <location>
        <begin position="137"/>
        <end position="158"/>
    </location>
</feature>